<sequence>MKGARFSFMLFGPGYGRLGGNCHSLIPALMAGGLLGHLSTNPSAAIDLSFLRRDWYGSSIRPFLMGLFLGVGVGYALYPLASPYVSAWWAYLRGIVASFTRRGEKDGNGTDTQ</sequence>
<protein>
    <submittedName>
        <fullName evidence="2">ABC transporter</fullName>
    </submittedName>
</protein>
<organism evidence="2 3">
    <name type="scientific">Babesia ovata</name>
    <dbReference type="NCBI Taxonomy" id="189622"/>
    <lineage>
        <taxon>Eukaryota</taxon>
        <taxon>Sar</taxon>
        <taxon>Alveolata</taxon>
        <taxon>Apicomplexa</taxon>
        <taxon>Aconoidasida</taxon>
        <taxon>Piroplasmida</taxon>
        <taxon>Babesiidae</taxon>
        <taxon>Babesia</taxon>
    </lineage>
</organism>
<evidence type="ECO:0000256" key="1">
    <source>
        <dbReference type="SAM" id="Phobius"/>
    </source>
</evidence>
<reference evidence="2 3" key="1">
    <citation type="journal article" date="2017" name="BMC Genomics">
        <title>Whole-genome assembly of Babesia ovata and comparative genomics between closely related pathogens.</title>
        <authorList>
            <person name="Yamagishi J."/>
            <person name="Asada M."/>
            <person name="Hakimi H."/>
            <person name="Tanaka T.Q."/>
            <person name="Sugimoto C."/>
            <person name="Kawazu S."/>
        </authorList>
    </citation>
    <scope>NUCLEOTIDE SEQUENCE [LARGE SCALE GENOMIC DNA]</scope>
    <source>
        <strain evidence="2 3">Miyake</strain>
    </source>
</reference>
<feature type="transmembrane region" description="Helical" evidence="1">
    <location>
        <begin position="62"/>
        <end position="81"/>
    </location>
</feature>
<dbReference type="OrthoDB" id="10336214at2759"/>
<dbReference type="RefSeq" id="XP_028867516.1">
    <property type="nucleotide sequence ID" value="XM_029011683.1"/>
</dbReference>
<dbReference type="GeneID" id="39875043"/>
<gene>
    <name evidence="2" type="ORF">BOVATA_027660</name>
</gene>
<dbReference type="VEuPathDB" id="PiroplasmaDB:BOVATA_027660"/>
<keyword evidence="1" id="KW-0812">Transmembrane</keyword>
<comment type="caution">
    <text evidence="2">The sequence shown here is derived from an EMBL/GenBank/DDBJ whole genome shotgun (WGS) entry which is preliminary data.</text>
</comment>
<name>A0A2H6KE54_9APIC</name>
<keyword evidence="3" id="KW-1185">Reference proteome</keyword>
<keyword evidence="1" id="KW-1133">Transmembrane helix</keyword>
<accession>A0A2H6KE54</accession>
<evidence type="ECO:0000313" key="3">
    <source>
        <dbReference type="Proteomes" id="UP000236319"/>
    </source>
</evidence>
<dbReference type="AlphaFoldDB" id="A0A2H6KE54"/>
<dbReference type="Proteomes" id="UP000236319">
    <property type="component" value="Unassembled WGS sequence"/>
</dbReference>
<proteinExistence type="predicted"/>
<dbReference type="EMBL" id="BDSA01000003">
    <property type="protein sequence ID" value="GBE61273.1"/>
    <property type="molecule type" value="Genomic_DNA"/>
</dbReference>
<keyword evidence="1" id="KW-0472">Membrane</keyword>
<evidence type="ECO:0000313" key="2">
    <source>
        <dbReference type="EMBL" id="GBE61273.1"/>
    </source>
</evidence>